<dbReference type="EMBL" id="QETF01000003">
    <property type="protein sequence ID" value="PWG17849.1"/>
    <property type="molecule type" value="Genomic_DNA"/>
</dbReference>
<evidence type="ECO:0000313" key="2">
    <source>
        <dbReference type="EMBL" id="PWG17849.1"/>
    </source>
</evidence>
<dbReference type="AlphaFoldDB" id="A0A2V1P5Q9"/>
<sequence length="161" mass="17648">MKLRPERDEDWWEVEALFDLCFAPGREALSSYRLRDDVPPVGPLCLVARDDDGILGGAIRGWPVRIGAARAILLGPVAVHPTRQGEGLGGLLIRAQVAEAARQGWDRVMLVGDAPYYARFGFERLPDVRMPPPTNPDRVLGLALKPGAWSGIAGQVERDKD</sequence>
<proteinExistence type="predicted"/>
<dbReference type="SUPFAM" id="SSF55729">
    <property type="entry name" value="Acyl-CoA N-acyltransferases (Nat)"/>
    <property type="match status" value="1"/>
</dbReference>
<dbReference type="PROSITE" id="PS51186">
    <property type="entry name" value="GNAT"/>
    <property type="match status" value="1"/>
</dbReference>
<comment type="caution">
    <text evidence="2">The sequence shown here is derived from an EMBL/GenBank/DDBJ whole genome shotgun (WGS) entry which is preliminary data.</text>
</comment>
<evidence type="ECO:0000313" key="3">
    <source>
        <dbReference type="Proteomes" id="UP000245293"/>
    </source>
</evidence>
<organism evidence="2 3">
    <name type="scientific">Salibaculum griseiflavum</name>
    <dbReference type="NCBI Taxonomy" id="1914409"/>
    <lineage>
        <taxon>Bacteria</taxon>
        <taxon>Pseudomonadati</taxon>
        <taxon>Pseudomonadota</taxon>
        <taxon>Alphaproteobacteria</taxon>
        <taxon>Rhodobacterales</taxon>
        <taxon>Roseobacteraceae</taxon>
        <taxon>Salibaculum</taxon>
    </lineage>
</organism>
<dbReference type="Gene3D" id="3.40.630.30">
    <property type="match status" value="1"/>
</dbReference>
<dbReference type="Proteomes" id="UP000245293">
    <property type="component" value="Unassembled WGS sequence"/>
</dbReference>
<dbReference type="RefSeq" id="WP_109386759.1">
    <property type="nucleotide sequence ID" value="NZ_QETF01000003.1"/>
</dbReference>
<dbReference type="CDD" id="cd04301">
    <property type="entry name" value="NAT_SF"/>
    <property type="match status" value="1"/>
</dbReference>
<dbReference type="InterPro" id="IPR000182">
    <property type="entry name" value="GNAT_dom"/>
</dbReference>
<keyword evidence="2" id="KW-0808">Transferase</keyword>
<evidence type="ECO:0000259" key="1">
    <source>
        <dbReference type="PROSITE" id="PS51186"/>
    </source>
</evidence>
<name>A0A2V1P5Q9_9RHOB</name>
<feature type="domain" description="N-acetyltransferase" evidence="1">
    <location>
        <begin position="1"/>
        <end position="145"/>
    </location>
</feature>
<protein>
    <submittedName>
        <fullName evidence="2">GNAT family N-acetyltransferase</fullName>
    </submittedName>
</protein>
<dbReference type="OrthoDB" id="9815099at2"/>
<reference evidence="3" key="1">
    <citation type="submission" date="2018-05" db="EMBL/GenBank/DDBJ databases">
        <authorList>
            <person name="Du Z."/>
            <person name="Wang X."/>
        </authorList>
    </citation>
    <scope>NUCLEOTIDE SEQUENCE [LARGE SCALE GENOMIC DNA]</scope>
    <source>
        <strain evidence="3">WDS4C29</strain>
    </source>
</reference>
<keyword evidence="3" id="KW-1185">Reference proteome</keyword>
<dbReference type="Pfam" id="PF13508">
    <property type="entry name" value="Acetyltransf_7"/>
    <property type="match status" value="1"/>
</dbReference>
<dbReference type="GO" id="GO:0016747">
    <property type="term" value="F:acyltransferase activity, transferring groups other than amino-acyl groups"/>
    <property type="evidence" value="ECO:0007669"/>
    <property type="project" value="InterPro"/>
</dbReference>
<dbReference type="InterPro" id="IPR016181">
    <property type="entry name" value="Acyl_CoA_acyltransferase"/>
</dbReference>
<accession>A0A2V1P5Q9</accession>
<gene>
    <name evidence="2" type="ORF">DFK10_03765</name>
</gene>